<dbReference type="InterPro" id="IPR037219">
    <property type="entry name" value="Peptidase_M41-like"/>
</dbReference>
<dbReference type="PANTHER" id="PTHR33471:SF7">
    <property type="entry name" value="ATP-DEPENDENT ZINC METALLOPROTEASE-RELATED"/>
    <property type="match status" value="1"/>
</dbReference>
<organism evidence="1 2">
    <name type="scientific">Aphanothece sacrum FPU1</name>
    <dbReference type="NCBI Taxonomy" id="1920663"/>
    <lineage>
        <taxon>Bacteria</taxon>
        <taxon>Bacillati</taxon>
        <taxon>Cyanobacteriota</taxon>
        <taxon>Cyanophyceae</taxon>
        <taxon>Oscillatoriophycideae</taxon>
        <taxon>Chroococcales</taxon>
        <taxon>Aphanothecaceae</taxon>
        <taxon>Aphanothece</taxon>
    </lineage>
</organism>
<dbReference type="SUPFAM" id="SSF140990">
    <property type="entry name" value="FtsH protease domain-like"/>
    <property type="match status" value="1"/>
</dbReference>
<dbReference type="Proteomes" id="UP000287247">
    <property type="component" value="Unassembled WGS sequence"/>
</dbReference>
<reference evidence="2" key="1">
    <citation type="submission" date="2017-05" db="EMBL/GenBank/DDBJ databases">
        <title>Physiological properties and genetic analysis related to exopolysaccharide production of fresh-water unicellular cyanobacterium Aphanothece sacrum, Suizenji Nori, that has been cultured as a food source in Japan.</title>
        <authorList>
            <person name="Kanesaki Y."/>
            <person name="Yoshikawa S."/>
            <person name="Ohki K."/>
        </authorList>
    </citation>
    <scope>NUCLEOTIDE SEQUENCE [LARGE SCALE GENOMIC DNA]</scope>
    <source>
        <strain evidence="2">FPU1</strain>
    </source>
</reference>
<dbReference type="Gene3D" id="1.20.58.760">
    <property type="entry name" value="Peptidase M41"/>
    <property type="match status" value="1"/>
</dbReference>
<dbReference type="GO" id="GO:0004222">
    <property type="term" value="F:metalloendopeptidase activity"/>
    <property type="evidence" value="ECO:0007669"/>
    <property type="project" value="InterPro"/>
</dbReference>
<accession>A0A401IMT0</accession>
<dbReference type="GO" id="GO:0004176">
    <property type="term" value="F:ATP-dependent peptidase activity"/>
    <property type="evidence" value="ECO:0007669"/>
    <property type="project" value="InterPro"/>
</dbReference>
<dbReference type="GO" id="GO:0006508">
    <property type="term" value="P:proteolysis"/>
    <property type="evidence" value="ECO:0007669"/>
    <property type="project" value="InterPro"/>
</dbReference>
<name>A0A401IMT0_APHSA</name>
<evidence type="ECO:0000313" key="2">
    <source>
        <dbReference type="Proteomes" id="UP000287247"/>
    </source>
</evidence>
<proteinExistence type="predicted"/>
<comment type="caution">
    <text evidence="1">The sequence shown here is derived from an EMBL/GenBank/DDBJ whole genome shotgun (WGS) entry which is preliminary data.</text>
</comment>
<protein>
    <recommendedName>
        <fullName evidence="3">ATP-dependent Zn protease</fullName>
    </recommendedName>
</protein>
<dbReference type="GO" id="GO:0005524">
    <property type="term" value="F:ATP binding"/>
    <property type="evidence" value="ECO:0007669"/>
    <property type="project" value="InterPro"/>
</dbReference>
<keyword evidence="2" id="KW-1185">Reference proteome</keyword>
<dbReference type="EMBL" id="BDQK01000017">
    <property type="protein sequence ID" value="GBF82546.1"/>
    <property type="molecule type" value="Genomic_DNA"/>
</dbReference>
<evidence type="ECO:0000313" key="1">
    <source>
        <dbReference type="EMBL" id="GBF82546.1"/>
    </source>
</evidence>
<dbReference type="PANTHER" id="PTHR33471">
    <property type="entry name" value="ATP-DEPENDENT ZINC METALLOPROTEASE-RELATED"/>
    <property type="match status" value="1"/>
</dbReference>
<evidence type="ECO:0008006" key="3">
    <source>
        <dbReference type="Google" id="ProtNLM"/>
    </source>
</evidence>
<gene>
    <name evidence="1" type="ORF">AsFPU1_3976</name>
</gene>
<dbReference type="AlphaFoldDB" id="A0A401IMT0"/>
<sequence>MMLSALLGPIFHLSPFIPAGTTLGILGLMTLDTLSWKGKGLTLLLDFFASAEDRQRIIHHEAGHFLAAYCLGIPINDYTLSAWEAIKKGQPGIGCVQFNDTFLAEQKILETPLIIERFSTVLMSGIAAEIVIYGQANGGEEDRQNLRELMIVSGINQNHYQTKANWSILQAKNLIIRNQETYEELVKMMEKRQSVADCYQLLQEKLKQN</sequence>